<dbReference type="SUPFAM" id="SSF53927">
    <property type="entry name" value="Cytidine deaminase-like"/>
    <property type="match status" value="1"/>
</dbReference>
<feature type="region of interest" description="Disordered" evidence="19">
    <location>
        <begin position="777"/>
        <end position="802"/>
    </location>
</feature>
<dbReference type="Gene3D" id="3.40.140.10">
    <property type="entry name" value="Cytidine Deaminase, domain 2"/>
    <property type="match status" value="1"/>
</dbReference>
<dbReference type="InterPro" id="IPR009083">
    <property type="entry name" value="TFIIA_a-hlx"/>
</dbReference>
<dbReference type="GeneID" id="42005213"/>
<dbReference type="GO" id="GO:0019239">
    <property type="term" value="F:deaminase activity"/>
    <property type="evidence" value="ECO:0007669"/>
    <property type="project" value="UniProtKB-ARBA"/>
</dbReference>
<evidence type="ECO:0000259" key="20">
    <source>
        <dbReference type="PROSITE" id="PS51747"/>
    </source>
</evidence>
<dbReference type="GO" id="GO:0008270">
    <property type="term" value="F:zinc ion binding"/>
    <property type="evidence" value="ECO:0007669"/>
    <property type="project" value="InterPro"/>
</dbReference>
<evidence type="ECO:0000256" key="15">
    <source>
        <dbReference type="ARBA" id="ARBA00023242"/>
    </source>
</evidence>
<dbReference type="InterPro" id="IPR050775">
    <property type="entry name" value="FAD-binding_Monooxygenases"/>
</dbReference>
<dbReference type="Gene3D" id="3.50.50.60">
    <property type="entry name" value="FAD/NAD(P)-binding domain"/>
    <property type="match status" value="2"/>
</dbReference>
<evidence type="ECO:0000256" key="18">
    <source>
        <dbReference type="ARBA" id="ARBA00032215"/>
    </source>
</evidence>
<dbReference type="GO" id="GO:0006367">
    <property type="term" value="P:transcription initiation at RNA polymerase II promoter"/>
    <property type="evidence" value="ECO:0007669"/>
    <property type="project" value="InterPro"/>
</dbReference>
<dbReference type="STRING" id="1806994.A0A507BU23"/>
<dbReference type="PRINTS" id="PR00411">
    <property type="entry name" value="PNDRDTASEI"/>
</dbReference>
<dbReference type="SUPFAM" id="SSF47396">
    <property type="entry name" value="Transcription factor IIA (TFIIA), alpha-helical domain"/>
    <property type="match status" value="1"/>
</dbReference>
<dbReference type="InterPro" id="IPR015872">
    <property type="entry name" value="TFIIA_gsu_N"/>
</dbReference>
<dbReference type="InterPro" id="IPR002125">
    <property type="entry name" value="CMP_dCMP_dom"/>
</dbReference>
<keyword evidence="14" id="KW-0804">Transcription</keyword>
<dbReference type="InterPro" id="IPR015871">
    <property type="entry name" value="TFIIA_gsu_C"/>
</dbReference>
<organism evidence="21 22">
    <name type="scientific">Synchytrium microbalum</name>
    <dbReference type="NCBI Taxonomy" id="1806994"/>
    <lineage>
        <taxon>Eukaryota</taxon>
        <taxon>Fungi</taxon>
        <taxon>Fungi incertae sedis</taxon>
        <taxon>Chytridiomycota</taxon>
        <taxon>Chytridiomycota incertae sedis</taxon>
        <taxon>Chytridiomycetes</taxon>
        <taxon>Synchytriales</taxon>
        <taxon>Synchytriaceae</taxon>
        <taxon>Synchytrium</taxon>
    </lineage>
</organism>
<keyword evidence="12" id="KW-0805">Transcription regulation</keyword>
<comment type="similarity">
    <text evidence="4">Belongs to the FAD-binding monooxygenase family.</text>
</comment>
<dbReference type="Gene3D" id="2.30.18.10">
    <property type="entry name" value="Transcription factor IIA (TFIIA), beta-barrel domain"/>
    <property type="match status" value="1"/>
</dbReference>
<evidence type="ECO:0000256" key="16">
    <source>
        <dbReference type="ARBA" id="ARBA00024733"/>
    </source>
</evidence>
<dbReference type="InterPro" id="IPR016193">
    <property type="entry name" value="Cytidine_deaminase-like"/>
</dbReference>
<keyword evidence="9" id="KW-0862">Zinc</keyword>
<dbReference type="Pfam" id="PF02751">
    <property type="entry name" value="TFIIA_gamma_C"/>
    <property type="match status" value="1"/>
</dbReference>
<dbReference type="SUPFAM" id="SSF51905">
    <property type="entry name" value="FAD/NAD(P)-binding domain"/>
    <property type="match status" value="1"/>
</dbReference>
<keyword evidence="7" id="KW-0479">Metal-binding</keyword>
<comment type="similarity">
    <text evidence="3">Belongs to the TFIIA subunit 2 family.</text>
</comment>
<evidence type="ECO:0000256" key="19">
    <source>
        <dbReference type="SAM" id="MobiDB-lite"/>
    </source>
</evidence>
<dbReference type="Gene3D" id="1.10.287.190">
    <property type="entry name" value="Transcription factor IIA gamma subunit, alpha-helical domain"/>
    <property type="match status" value="1"/>
</dbReference>
<evidence type="ECO:0000313" key="21">
    <source>
        <dbReference type="EMBL" id="TPX33010.1"/>
    </source>
</evidence>
<name>A0A507BU23_9FUNG</name>
<evidence type="ECO:0000256" key="1">
    <source>
        <dbReference type="ARBA" id="ARBA00001974"/>
    </source>
</evidence>
<evidence type="ECO:0000256" key="14">
    <source>
        <dbReference type="ARBA" id="ARBA00023163"/>
    </source>
</evidence>
<dbReference type="Pfam" id="PF02268">
    <property type="entry name" value="TFIIA_gamma_N"/>
    <property type="match status" value="1"/>
</dbReference>
<dbReference type="FunFam" id="1.10.287.190:FF:000001">
    <property type="entry name" value="Transcription initiation factor IIA subunit 2"/>
    <property type="match status" value="1"/>
</dbReference>
<dbReference type="PROSITE" id="PS00903">
    <property type="entry name" value="CYT_DCMP_DEAMINASES_1"/>
    <property type="match status" value="1"/>
</dbReference>
<comment type="cofactor">
    <cofactor evidence="1">
        <name>FAD</name>
        <dbReference type="ChEBI" id="CHEBI:57692"/>
    </cofactor>
</comment>
<proteinExistence type="inferred from homology"/>
<evidence type="ECO:0000256" key="12">
    <source>
        <dbReference type="ARBA" id="ARBA00023015"/>
    </source>
</evidence>
<evidence type="ECO:0000313" key="22">
    <source>
        <dbReference type="Proteomes" id="UP000319731"/>
    </source>
</evidence>
<reference evidence="21 22" key="1">
    <citation type="journal article" date="2019" name="Sci. Rep.">
        <title>Comparative genomics of chytrid fungi reveal insights into the obligate biotrophic and pathogenic lifestyle of Synchytrium endobioticum.</title>
        <authorList>
            <person name="van de Vossenberg B.T.L.H."/>
            <person name="Warris S."/>
            <person name="Nguyen H.D.T."/>
            <person name="van Gent-Pelzer M.P.E."/>
            <person name="Joly D.L."/>
            <person name="van de Geest H.C."/>
            <person name="Bonants P.J.M."/>
            <person name="Smith D.S."/>
            <person name="Levesque C.A."/>
            <person name="van der Lee T.A.J."/>
        </authorList>
    </citation>
    <scope>NUCLEOTIDE SEQUENCE [LARGE SCALE GENOMIC DNA]</scope>
    <source>
        <strain evidence="21 22">JEL517</strain>
    </source>
</reference>
<dbReference type="InterPro" id="IPR036188">
    <property type="entry name" value="FAD/NAD-bd_sf"/>
</dbReference>
<keyword evidence="11" id="KW-0560">Oxidoreductase</keyword>
<evidence type="ECO:0000256" key="10">
    <source>
        <dbReference type="ARBA" id="ARBA00022857"/>
    </source>
</evidence>
<evidence type="ECO:0000256" key="17">
    <source>
        <dbReference type="ARBA" id="ARBA00029848"/>
    </source>
</evidence>
<sequence length="973" mass="110423">MSLQGQDDPNLFNFTFDPEKLRAKYIYERDKRLKDEGASQYIVVEEEGSQFSHYTKDIHTPPFVRDAMNIETDVLILGGGFGGLYSAVKLQEAGVTDFRIIEKAGGFGGTWYWNRYPGAACDTESYCYVPLLEETGYIPVERYTRAPEMLAHCERIAQKWDLHRRAIFQTTTKDMAWDEETGRWILKTNRGDVIRAKYVVSSAGPLHKLKLPNGVGIDKFKGHSFHTSRWDYEYTGGSSYGDLHKLKDKRVAIIGTGATAVQCIPYLGASAKQLFVFQRTPSSIDVRANRKTDPEWVKTLQPGWQKARRRNFGILTSGGEADEDLTKDGWTQVLSEILAMKRSKDPKRKNFKEKDLLQLADYRKMEMIRARVDSIVKDKKTAESLKPYYNQYCKRPCFHDDYLPTYNLPNVKLVDTDGKGIDRISEKGVVANGVEYEVDCIIWATGFEVSSGFYRTGSAGYNITGRNGVTLDQHWSKGMSTLYGMLTRGFPNYFMIQNSQGGLGANFTTSIDDMTTWAVQCIKMCEQRGLATVEPTAQAEKDWVDTILKTSMLRKSFLEFCTPGYYNFEGKSDEADSRNSVYGLGPVAFGDLLEDWVKEGRMKGCEVTKRPESSKPAAQIRKAFKKICDTRLLRPYIPRITYGRRKIHIKALNIQNSNEHNREYRDEDERDMEYQLYRASSIGMSLTETLDAMVTAGQIDPKAAVQMLTQFDKSMTEALRSKVTSKAQLKGHLHFYRFCDDVWTFVIKDSTFRMENETLAPVSDKVKVVACSFKPPSAPGGSKDDLNSPVKMSEKSESPTDRKFSEADHKFMKLALVQAQEAFDHTEIPVGCIYVLDGKVLAQGRNRTNETLNATRHAEFIGIDTILKSHPTAIFPNVDLYVTVEPCLMCSFALRQLQVRRVVFGCANDRFGGCGSVFDAHSLPLDHLPPYFAEGGLYREEAIMMLRRFYLLENERAPVPQRKSNRVLKTVEL</sequence>
<protein>
    <recommendedName>
        <fullName evidence="5">Transcription initiation factor IIA subunit 2</fullName>
    </recommendedName>
    <alternativeName>
        <fullName evidence="18">General transcription factor IIA subunit 2</fullName>
    </alternativeName>
    <alternativeName>
        <fullName evidence="17">Transcription initiation factor IIA small chain</fullName>
    </alternativeName>
</protein>
<gene>
    <name evidence="21" type="ORF">SmJEL517_g03988</name>
</gene>
<dbReference type="RefSeq" id="XP_031024105.1">
    <property type="nucleotide sequence ID" value="XM_031169916.1"/>
</dbReference>
<comment type="function">
    <text evidence="16">TFIIA is a component of the transcription machinery of RNA polymerase II and plays an important role in transcriptional activation. TFIIA in a complex with TBP mediates transcriptional activity.</text>
</comment>
<dbReference type="CDD" id="cd10145">
    <property type="entry name" value="TFIIA_gamma_N"/>
    <property type="match status" value="1"/>
</dbReference>
<dbReference type="Pfam" id="PF13450">
    <property type="entry name" value="NAD_binding_8"/>
    <property type="match status" value="1"/>
</dbReference>
<feature type="compositionally biased region" description="Basic and acidic residues" evidence="19">
    <location>
        <begin position="782"/>
        <end position="802"/>
    </location>
</feature>
<dbReference type="PROSITE" id="PS51747">
    <property type="entry name" value="CYT_DCMP_DEAMINASES_2"/>
    <property type="match status" value="1"/>
</dbReference>
<evidence type="ECO:0000256" key="2">
    <source>
        <dbReference type="ARBA" id="ARBA00004123"/>
    </source>
</evidence>
<keyword evidence="13" id="KW-0503">Monooxygenase</keyword>
<evidence type="ECO:0000256" key="6">
    <source>
        <dbReference type="ARBA" id="ARBA00022630"/>
    </source>
</evidence>
<comment type="subcellular location">
    <subcellularLocation>
        <location evidence="2">Nucleus</location>
    </subcellularLocation>
</comment>
<feature type="domain" description="CMP/dCMP-type deaminase" evidence="20">
    <location>
        <begin position="806"/>
        <end position="925"/>
    </location>
</feature>
<dbReference type="SUPFAM" id="SSF50784">
    <property type="entry name" value="Transcription factor IIA (TFIIA), beta-barrel domain"/>
    <property type="match status" value="1"/>
</dbReference>
<evidence type="ECO:0000256" key="7">
    <source>
        <dbReference type="ARBA" id="ARBA00022723"/>
    </source>
</evidence>
<dbReference type="AlphaFoldDB" id="A0A507BU23"/>
<dbReference type="EMBL" id="QEAO01000024">
    <property type="protein sequence ID" value="TPX33010.1"/>
    <property type="molecule type" value="Genomic_DNA"/>
</dbReference>
<dbReference type="InterPro" id="IPR016192">
    <property type="entry name" value="APOBEC/CMP_deaminase_Zn-bd"/>
</dbReference>
<evidence type="ECO:0000256" key="13">
    <source>
        <dbReference type="ARBA" id="ARBA00023033"/>
    </source>
</evidence>
<keyword evidence="10" id="KW-0521">NADP</keyword>
<evidence type="ECO:0000256" key="9">
    <source>
        <dbReference type="ARBA" id="ARBA00022833"/>
    </source>
</evidence>
<dbReference type="Proteomes" id="UP000319731">
    <property type="component" value="Unassembled WGS sequence"/>
</dbReference>
<keyword evidence="6" id="KW-0285">Flavoprotein</keyword>
<dbReference type="CDD" id="cd01285">
    <property type="entry name" value="nucleoside_deaminase"/>
    <property type="match status" value="1"/>
</dbReference>
<keyword evidence="8" id="KW-0274">FAD</keyword>
<accession>A0A507BU23</accession>
<evidence type="ECO:0000256" key="4">
    <source>
        <dbReference type="ARBA" id="ARBA00010139"/>
    </source>
</evidence>
<dbReference type="PANTHER" id="PTHR43098">
    <property type="entry name" value="L-ORNITHINE N(5)-MONOOXYGENASE-RELATED"/>
    <property type="match status" value="1"/>
</dbReference>
<dbReference type="GO" id="GO:0016814">
    <property type="term" value="F:hydrolase activity, acting on carbon-nitrogen (but not peptide) bonds, in cyclic amidines"/>
    <property type="evidence" value="ECO:0007669"/>
    <property type="project" value="UniProtKB-ARBA"/>
</dbReference>
<comment type="caution">
    <text evidence="21">The sequence shown here is derived from an EMBL/GenBank/DDBJ whole genome shotgun (WGS) entry which is preliminary data.</text>
</comment>
<dbReference type="PANTHER" id="PTHR43098:SF4">
    <property type="entry name" value="BLR3857 PROTEIN"/>
    <property type="match status" value="1"/>
</dbReference>
<dbReference type="CDD" id="cd10014">
    <property type="entry name" value="TFIIA_gamma_C"/>
    <property type="match status" value="1"/>
</dbReference>
<dbReference type="Pfam" id="PF00383">
    <property type="entry name" value="dCMP_cyt_deam_1"/>
    <property type="match status" value="1"/>
</dbReference>
<keyword evidence="22" id="KW-1185">Reference proteome</keyword>
<dbReference type="OrthoDB" id="1701769at2759"/>
<dbReference type="GO" id="GO:0004497">
    <property type="term" value="F:monooxygenase activity"/>
    <property type="evidence" value="ECO:0007669"/>
    <property type="project" value="UniProtKB-KW"/>
</dbReference>
<evidence type="ECO:0000256" key="8">
    <source>
        <dbReference type="ARBA" id="ARBA00022827"/>
    </source>
</evidence>
<keyword evidence="15" id="KW-0539">Nucleus</keyword>
<dbReference type="InterPro" id="IPR009088">
    <property type="entry name" value="TFIIA_b-brl"/>
</dbReference>
<evidence type="ECO:0000256" key="3">
    <source>
        <dbReference type="ARBA" id="ARBA00007675"/>
    </source>
</evidence>
<dbReference type="GO" id="GO:0005672">
    <property type="term" value="C:transcription factor TFIIA complex"/>
    <property type="evidence" value="ECO:0007669"/>
    <property type="project" value="InterPro"/>
</dbReference>
<evidence type="ECO:0000256" key="5">
    <source>
        <dbReference type="ARBA" id="ARBA00019928"/>
    </source>
</evidence>
<evidence type="ECO:0000256" key="11">
    <source>
        <dbReference type="ARBA" id="ARBA00023002"/>
    </source>
</evidence>